<accession>A0A415GN66</accession>
<comment type="caution">
    <text evidence="2">The sequence shown here is derived from an EMBL/GenBank/DDBJ whole genome shotgun (WGS) entry which is preliminary data.</text>
</comment>
<protein>
    <submittedName>
        <fullName evidence="2">Uncharacterized protein</fullName>
    </submittedName>
</protein>
<evidence type="ECO:0000256" key="1">
    <source>
        <dbReference type="SAM" id="SignalP"/>
    </source>
</evidence>
<gene>
    <name evidence="2" type="ORF">DW060_05355</name>
</gene>
<dbReference type="AlphaFoldDB" id="A0A415GN66"/>
<keyword evidence="3" id="KW-1185">Reference proteome</keyword>
<organism evidence="2 3">
    <name type="scientific">Leyella stercorea</name>
    <dbReference type="NCBI Taxonomy" id="363265"/>
    <lineage>
        <taxon>Bacteria</taxon>
        <taxon>Pseudomonadati</taxon>
        <taxon>Bacteroidota</taxon>
        <taxon>Bacteroidia</taxon>
        <taxon>Bacteroidales</taxon>
        <taxon>Prevotellaceae</taxon>
        <taxon>Leyella</taxon>
    </lineage>
</organism>
<proteinExistence type="predicted"/>
<feature type="signal peptide" evidence="1">
    <location>
        <begin position="1"/>
        <end position="21"/>
    </location>
</feature>
<evidence type="ECO:0000313" key="3">
    <source>
        <dbReference type="Proteomes" id="UP000286598"/>
    </source>
</evidence>
<keyword evidence="1" id="KW-0732">Signal</keyword>
<reference evidence="2 3" key="1">
    <citation type="submission" date="2018-08" db="EMBL/GenBank/DDBJ databases">
        <title>A genome reference for cultivated species of the human gut microbiota.</title>
        <authorList>
            <person name="Zou Y."/>
            <person name="Xue W."/>
            <person name="Luo G."/>
        </authorList>
    </citation>
    <scope>NUCLEOTIDE SEQUENCE [LARGE SCALE GENOMIC DNA]</scope>
    <source>
        <strain evidence="2 3">AF42-9</strain>
    </source>
</reference>
<dbReference type="EMBL" id="QRNO01000020">
    <property type="protein sequence ID" value="RHK51124.1"/>
    <property type="molecule type" value="Genomic_DNA"/>
</dbReference>
<sequence length="228" mass="26665">MKRIFLFYIMAIMAISMSAQNDVTTFLGIPVDGFKSEMKQKLVSKGFVPKKVGTNEFLEGEFNGTDVHVYIATNNNKVYRIMLCDANTQNEANIKIRFNKLVSQFENNKRYTSLDKYTLSDEENISYEMTVNKKNYDALFYQVPNMEKVDTLALQKKVRNELLSKYTEAELKNPSEEITKEIQNTAIKIGMEMMFMKPVWFRICESYGEYYITMFYDNEYNHANGEDL</sequence>
<feature type="chain" id="PRO_5019201201" evidence="1">
    <location>
        <begin position="22"/>
        <end position="228"/>
    </location>
</feature>
<evidence type="ECO:0000313" key="2">
    <source>
        <dbReference type="EMBL" id="RHK51124.1"/>
    </source>
</evidence>
<dbReference type="OrthoDB" id="1025938at2"/>
<name>A0A415GN66_9BACT</name>
<dbReference type="Proteomes" id="UP000286598">
    <property type="component" value="Unassembled WGS sequence"/>
</dbReference>